<accession>A0A4C1V418</accession>
<dbReference type="EMBL" id="BGZK01000275">
    <property type="protein sequence ID" value="GBP33511.1"/>
    <property type="molecule type" value="Genomic_DNA"/>
</dbReference>
<dbReference type="AlphaFoldDB" id="A0A4C1V418"/>
<evidence type="ECO:0000313" key="1">
    <source>
        <dbReference type="EMBL" id="GBP33511.1"/>
    </source>
</evidence>
<gene>
    <name evidence="1" type="ORF">EVAR_28666_1</name>
</gene>
<name>A0A4C1V418_EUMVA</name>
<dbReference type="Proteomes" id="UP000299102">
    <property type="component" value="Unassembled WGS sequence"/>
</dbReference>
<comment type="caution">
    <text evidence="1">The sequence shown here is derived from an EMBL/GenBank/DDBJ whole genome shotgun (WGS) entry which is preliminary data.</text>
</comment>
<protein>
    <submittedName>
        <fullName evidence="1">Uncharacterized protein</fullName>
    </submittedName>
</protein>
<proteinExistence type="predicted"/>
<organism evidence="1 2">
    <name type="scientific">Eumeta variegata</name>
    <name type="common">Bagworm moth</name>
    <name type="synonym">Eumeta japonica</name>
    <dbReference type="NCBI Taxonomy" id="151549"/>
    <lineage>
        <taxon>Eukaryota</taxon>
        <taxon>Metazoa</taxon>
        <taxon>Ecdysozoa</taxon>
        <taxon>Arthropoda</taxon>
        <taxon>Hexapoda</taxon>
        <taxon>Insecta</taxon>
        <taxon>Pterygota</taxon>
        <taxon>Neoptera</taxon>
        <taxon>Endopterygota</taxon>
        <taxon>Lepidoptera</taxon>
        <taxon>Glossata</taxon>
        <taxon>Ditrysia</taxon>
        <taxon>Tineoidea</taxon>
        <taxon>Psychidae</taxon>
        <taxon>Oiketicinae</taxon>
        <taxon>Eumeta</taxon>
    </lineage>
</organism>
<dbReference type="OrthoDB" id="411823at2759"/>
<keyword evidence="2" id="KW-1185">Reference proteome</keyword>
<sequence length="144" mass="15988">MTSVLNPEIVEMIYVAVMEPMMLYATNALVPVTGQVGMQKMLKALQRSVAIKGCRAYRTVSLKSELILLKLLPIDIRRDTGSTKARRGEDSHQHFGAVSTCSADSKSALQVLTTPKTYNPLAHLARADIMNIVAEGRKIRLFWE</sequence>
<evidence type="ECO:0000313" key="2">
    <source>
        <dbReference type="Proteomes" id="UP000299102"/>
    </source>
</evidence>
<reference evidence="1 2" key="1">
    <citation type="journal article" date="2019" name="Commun. Biol.">
        <title>The bagworm genome reveals a unique fibroin gene that provides high tensile strength.</title>
        <authorList>
            <person name="Kono N."/>
            <person name="Nakamura H."/>
            <person name="Ohtoshi R."/>
            <person name="Tomita M."/>
            <person name="Numata K."/>
            <person name="Arakawa K."/>
        </authorList>
    </citation>
    <scope>NUCLEOTIDE SEQUENCE [LARGE SCALE GENOMIC DNA]</scope>
</reference>